<sequence>MSRVEELADRHDGAMPPSARPFFSLIPLEEILGEIMQTGSASKRVRQVYERLVSRLGGELHLLLNTGLDEVRSVAGDVLALALARMRSGEVCKEPGYDGRFGRVRVFRDNEEGLLFSGSLLDAPLKRTRRRAAPAGKAPAEKAGAGELKMSPVQQEIAACHEGRLVVRAGPGTGKTRTLVERARSLLAAGQSPVLAVTFTVKAADEIRERLGRDERVEVSTFHALAARILRESGVVFRIADEDMLEETALRWGLGGDGSFVRDLLLRLSTGRTLEPEQSFLMETLQAEGYYTFEGMIREAIRLVGSGRFTPVWEHVMVDEFQDINPVQYEFLKALTPRVKSLMVIGDPNQAIYGFRGSNPASFDDFLRDHPDARCLDLTQTYRFSSSIAAGSNAFIGREAVVSRRAGAPITVVRTSSGPEFMAREIESLAGGLSHRTAGRARADYPLSEIAVIVRTRQQARPVMEALARASIPFDTAYAKPLASLPGVRERLALLELKGWQTLVRGVGERTAVKAAISGQADSAAARRLKEADRLLTSLDGPVLERLRLLEESSLFKLPVLKSDHVLYRYAQMFGDDTDGFVRFLSLSNDQDALAEEKVRVITAHAAKGLEFGCVFIPGISSGMYPMEGCPEDEERNLFYVAMTRAVDRLYLVCSNGGPAPFLSRIPRECCEYREDARRERKEQLLLF</sequence>
<dbReference type="EMBL" id="CAADRM010000003">
    <property type="protein sequence ID" value="VFU11257.1"/>
    <property type="molecule type" value="Genomic_DNA"/>
</dbReference>
<dbReference type="PROSITE" id="PS51198">
    <property type="entry name" value="UVRD_HELICASE_ATP_BIND"/>
    <property type="match status" value="1"/>
</dbReference>
<comment type="catalytic activity">
    <reaction evidence="10">
        <text>ATP + H2O = ADP + phosphate + H(+)</text>
        <dbReference type="Rhea" id="RHEA:13065"/>
        <dbReference type="ChEBI" id="CHEBI:15377"/>
        <dbReference type="ChEBI" id="CHEBI:15378"/>
        <dbReference type="ChEBI" id="CHEBI:30616"/>
        <dbReference type="ChEBI" id="CHEBI:43474"/>
        <dbReference type="ChEBI" id="CHEBI:456216"/>
        <dbReference type="EC" id="5.6.2.4"/>
    </reaction>
</comment>
<evidence type="ECO:0000256" key="1">
    <source>
        <dbReference type="ARBA" id="ARBA00009922"/>
    </source>
</evidence>
<evidence type="ECO:0000256" key="5">
    <source>
        <dbReference type="ARBA" id="ARBA00022840"/>
    </source>
</evidence>
<feature type="domain" description="UvrD-like helicase ATP-binding" evidence="11">
    <location>
        <begin position="148"/>
        <end position="385"/>
    </location>
</feature>
<keyword evidence="4 13" id="KW-0347">Helicase</keyword>
<dbReference type="GO" id="GO:0005524">
    <property type="term" value="F:ATP binding"/>
    <property type="evidence" value="ECO:0007669"/>
    <property type="project" value="UniProtKB-KW"/>
</dbReference>
<dbReference type="Gene3D" id="1.10.10.160">
    <property type="match status" value="1"/>
</dbReference>
<evidence type="ECO:0000256" key="4">
    <source>
        <dbReference type="ARBA" id="ARBA00022806"/>
    </source>
</evidence>
<evidence type="ECO:0000256" key="3">
    <source>
        <dbReference type="ARBA" id="ARBA00022801"/>
    </source>
</evidence>
<evidence type="ECO:0000256" key="8">
    <source>
        <dbReference type="ARBA" id="ARBA00034617"/>
    </source>
</evidence>
<dbReference type="CDD" id="cd17932">
    <property type="entry name" value="DEXQc_UvrD"/>
    <property type="match status" value="1"/>
</dbReference>
<dbReference type="SUPFAM" id="SSF52540">
    <property type="entry name" value="P-loop containing nucleoside triphosphate hydrolases"/>
    <property type="match status" value="1"/>
</dbReference>
<dbReference type="PANTHER" id="PTHR11070:SF2">
    <property type="entry name" value="ATP-DEPENDENT DNA HELICASE SRS2"/>
    <property type="match status" value="1"/>
</dbReference>
<dbReference type="GO" id="GO:0000725">
    <property type="term" value="P:recombinational repair"/>
    <property type="evidence" value="ECO:0007669"/>
    <property type="project" value="TreeGrafter"/>
</dbReference>
<accession>A0A485LW63</accession>
<dbReference type="GO" id="GO:0003677">
    <property type="term" value="F:DNA binding"/>
    <property type="evidence" value="ECO:0007669"/>
    <property type="project" value="InterPro"/>
</dbReference>
<comment type="similarity">
    <text evidence="1">Belongs to the helicase family. UvrD subfamily.</text>
</comment>
<dbReference type="InterPro" id="IPR027417">
    <property type="entry name" value="P-loop_NTPase"/>
</dbReference>
<keyword evidence="6" id="KW-0238">DNA-binding</keyword>
<dbReference type="Pfam" id="PF13361">
    <property type="entry name" value="UvrD_C"/>
    <property type="match status" value="1"/>
</dbReference>
<dbReference type="InterPro" id="IPR000212">
    <property type="entry name" value="DNA_helicase_UvrD/REP"/>
</dbReference>
<keyword evidence="2" id="KW-0547">Nucleotide-binding</keyword>
<keyword evidence="7" id="KW-0413">Isomerase</keyword>
<dbReference type="InterPro" id="IPR013986">
    <property type="entry name" value="DExx_box_DNA_helicase_dom_sf"/>
</dbReference>
<name>A0A485LW63_9ZZZZ</name>
<feature type="domain" description="UvrD-like helicase C-terminal" evidence="12">
    <location>
        <begin position="379"/>
        <end position="609"/>
    </location>
</feature>
<evidence type="ECO:0000256" key="6">
    <source>
        <dbReference type="ARBA" id="ARBA00023125"/>
    </source>
</evidence>
<dbReference type="InterPro" id="IPR014016">
    <property type="entry name" value="UvrD-like_ATP-bd"/>
</dbReference>
<dbReference type="AlphaFoldDB" id="A0A485LW63"/>
<dbReference type="Gene3D" id="3.40.50.300">
    <property type="entry name" value="P-loop containing nucleotide triphosphate hydrolases"/>
    <property type="match status" value="4"/>
</dbReference>
<reference evidence="13" key="1">
    <citation type="submission" date="2019-03" db="EMBL/GenBank/DDBJ databases">
        <authorList>
            <person name="Hao L."/>
        </authorList>
    </citation>
    <scope>NUCLEOTIDE SEQUENCE</scope>
</reference>
<keyword evidence="3 13" id="KW-0378">Hydrolase</keyword>
<evidence type="ECO:0000259" key="12">
    <source>
        <dbReference type="PROSITE" id="PS51217"/>
    </source>
</evidence>
<dbReference type="GO" id="GO:0005829">
    <property type="term" value="C:cytosol"/>
    <property type="evidence" value="ECO:0007669"/>
    <property type="project" value="TreeGrafter"/>
</dbReference>
<evidence type="ECO:0000259" key="11">
    <source>
        <dbReference type="PROSITE" id="PS51198"/>
    </source>
</evidence>
<dbReference type="EC" id="5.6.2.4" evidence="9"/>
<dbReference type="GO" id="GO:0016887">
    <property type="term" value="F:ATP hydrolysis activity"/>
    <property type="evidence" value="ECO:0007669"/>
    <property type="project" value="RHEA"/>
</dbReference>
<evidence type="ECO:0000256" key="2">
    <source>
        <dbReference type="ARBA" id="ARBA00022741"/>
    </source>
</evidence>
<gene>
    <name evidence="13" type="primary">pcrA</name>
    <name evidence="13" type="ORF">SCFA_1000010</name>
</gene>
<comment type="catalytic activity">
    <reaction evidence="8">
        <text>Couples ATP hydrolysis with the unwinding of duplex DNA by translocating in the 3'-5' direction.</text>
        <dbReference type="EC" id="5.6.2.4"/>
    </reaction>
</comment>
<evidence type="ECO:0000256" key="9">
    <source>
        <dbReference type="ARBA" id="ARBA00034808"/>
    </source>
</evidence>
<dbReference type="GO" id="GO:0043138">
    <property type="term" value="F:3'-5' DNA helicase activity"/>
    <property type="evidence" value="ECO:0007669"/>
    <property type="project" value="UniProtKB-EC"/>
</dbReference>
<proteinExistence type="inferred from homology"/>
<dbReference type="PROSITE" id="PS51217">
    <property type="entry name" value="UVRD_HELICASE_CTER"/>
    <property type="match status" value="1"/>
</dbReference>
<evidence type="ECO:0000313" key="13">
    <source>
        <dbReference type="EMBL" id="VFU11257.1"/>
    </source>
</evidence>
<dbReference type="InterPro" id="IPR014017">
    <property type="entry name" value="DNA_helicase_UvrD-like_C"/>
</dbReference>
<dbReference type="PANTHER" id="PTHR11070">
    <property type="entry name" value="UVRD / RECB / PCRA DNA HELICASE FAMILY MEMBER"/>
    <property type="match status" value="1"/>
</dbReference>
<evidence type="ECO:0000256" key="7">
    <source>
        <dbReference type="ARBA" id="ARBA00023235"/>
    </source>
</evidence>
<evidence type="ECO:0000256" key="10">
    <source>
        <dbReference type="ARBA" id="ARBA00048988"/>
    </source>
</evidence>
<protein>
    <recommendedName>
        <fullName evidence="9">DNA 3'-5' helicase</fullName>
        <ecNumber evidence="9">5.6.2.4</ecNumber>
    </recommendedName>
</protein>
<keyword evidence="5" id="KW-0067">ATP-binding</keyword>
<organism evidence="13">
    <name type="scientific">anaerobic digester metagenome</name>
    <dbReference type="NCBI Taxonomy" id="1263854"/>
    <lineage>
        <taxon>unclassified sequences</taxon>
        <taxon>metagenomes</taxon>
        <taxon>ecological metagenomes</taxon>
    </lineage>
</organism>
<dbReference type="Pfam" id="PF13245">
    <property type="entry name" value="AAA_19"/>
    <property type="match status" value="1"/>
</dbReference>